<comment type="subcellular location">
    <subcellularLocation>
        <location evidence="2">Membrane</location>
    </subcellularLocation>
</comment>
<evidence type="ECO:0000256" key="10">
    <source>
        <dbReference type="SAM" id="Phobius"/>
    </source>
</evidence>
<dbReference type="InterPro" id="IPR050351">
    <property type="entry name" value="BphY/WalK/GraS-like"/>
</dbReference>
<keyword evidence="9" id="KW-0175">Coiled coil</keyword>
<dbReference type="SMART" id="SM00387">
    <property type="entry name" value="HATPase_c"/>
    <property type="match status" value="1"/>
</dbReference>
<feature type="domain" description="HAMP" evidence="12">
    <location>
        <begin position="194"/>
        <end position="246"/>
    </location>
</feature>
<dbReference type="PANTHER" id="PTHR45453:SF3">
    <property type="entry name" value="HISTIDINE KINASE"/>
    <property type="match status" value="1"/>
</dbReference>
<gene>
    <name evidence="13" type="ORF">Q428_14310</name>
</gene>
<dbReference type="SMART" id="SM00388">
    <property type="entry name" value="HisKA"/>
    <property type="match status" value="1"/>
</dbReference>
<dbReference type="InterPro" id="IPR004358">
    <property type="entry name" value="Sig_transdc_His_kin-like_C"/>
</dbReference>
<dbReference type="Pfam" id="PF00512">
    <property type="entry name" value="HisKA"/>
    <property type="match status" value="1"/>
</dbReference>
<dbReference type="Pfam" id="PF00672">
    <property type="entry name" value="HAMP"/>
    <property type="match status" value="1"/>
</dbReference>
<dbReference type="Gene3D" id="6.10.340.10">
    <property type="match status" value="1"/>
</dbReference>
<dbReference type="GO" id="GO:0016036">
    <property type="term" value="P:cellular response to phosphate starvation"/>
    <property type="evidence" value="ECO:0007669"/>
    <property type="project" value="TreeGrafter"/>
</dbReference>
<dbReference type="FunFam" id="3.30.565.10:FF:000006">
    <property type="entry name" value="Sensor histidine kinase WalK"/>
    <property type="match status" value="1"/>
</dbReference>
<dbReference type="Pfam" id="PF02518">
    <property type="entry name" value="HATPase_c"/>
    <property type="match status" value="1"/>
</dbReference>
<sequence>MRNRIKKSITYRIFVITSILLVVTSLSIYLILYFLMPNYYFIYKKNSLERGLNNLSDKLKNISVDEGVYYLDEFATNNNVSMVVVDSNGYIVYFPSEITKFFYGKPHKEFSTPFSYNIPDREESVNGSKGKKNLSRYTCWKEITFAEDPQVYTVLVTARLQPIDEASKVLVMFMPYIGMIVLIVSVTGALIYSKIIAQPLIRITNVAKEMAKLNFDKKCIVTGEDEIGELSKSLNELSYNLQKTMTELKDANEKLVNDIEKERELEKKRREFLATISHELKTPITIIKGQLEGMIANIGVYKQRDKYLNRSHQVLMDMENMVKEILEISKIESDGFKPNLKEVNISNLINSLVNSVSVLAEEKNIDMIMNISDNLFVYVDEMLIKKAIANIINNAINHTNRGEKVYLNLVEKEEHIIFEVENTGVHIEEKELSEIFKPFYRLEKSRSRSTGGSGLGLYIVKMILDAHNIRYKMNNTELGVMFQTSFPKLKISQ</sequence>
<protein>
    <recommendedName>
        <fullName evidence="3">histidine kinase</fullName>
        <ecNumber evidence="3">2.7.13.3</ecNumber>
    </recommendedName>
</protein>
<dbReference type="InterPro" id="IPR003594">
    <property type="entry name" value="HATPase_dom"/>
</dbReference>
<evidence type="ECO:0000313" key="13">
    <source>
        <dbReference type="EMBL" id="EYE87254.1"/>
    </source>
</evidence>
<dbReference type="FunFam" id="1.10.287.130:FF:000001">
    <property type="entry name" value="Two-component sensor histidine kinase"/>
    <property type="match status" value="1"/>
</dbReference>
<evidence type="ECO:0000256" key="9">
    <source>
        <dbReference type="SAM" id="Coils"/>
    </source>
</evidence>
<dbReference type="InterPro" id="IPR003661">
    <property type="entry name" value="HisK_dim/P_dom"/>
</dbReference>
<name>A0A017RS15_9CLOT</name>
<dbReference type="PRINTS" id="PR00344">
    <property type="entry name" value="BCTRLSENSOR"/>
</dbReference>
<dbReference type="CDD" id="cd06225">
    <property type="entry name" value="HAMP"/>
    <property type="match status" value="1"/>
</dbReference>
<dbReference type="InterPro" id="IPR036890">
    <property type="entry name" value="HATPase_C_sf"/>
</dbReference>
<keyword evidence="10" id="KW-0812">Transmembrane</keyword>
<dbReference type="OrthoDB" id="9762826at2"/>
<keyword evidence="4" id="KW-0597">Phosphoprotein</keyword>
<keyword evidence="14" id="KW-1185">Reference proteome</keyword>
<dbReference type="PROSITE" id="PS50109">
    <property type="entry name" value="HIS_KIN"/>
    <property type="match status" value="1"/>
</dbReference>
<dbReference type="Proteomes" id="UP000019681">
    <property type="component" value="Unassembled WGS sequence"/>
</dbReference>
<evidence type="ECO:0000256" key="1">
    <source>
        <dbReference type="ARBA" id="ARBA00000085"/>
    </source>
</evidence>
<dbReference type="Gene3D" id="3.30.565.10">
    <property type="entry name" value="Histidine kinase-like ATPase, C-terminal domain"/>
    <property type="match status" value="1"/>
</dbReference>
<dbReference type="CDD" id="cd00082">
    <property type="entry name" value="HisKA"/>
    <property type="match status" value="1"/>
</dbReference>
<dbReference type="SUPFAM" id="SSF47384">
    <property type="entry name" value="Homodimeric domain of signal transducing histidine kinase"/>
    <property type="match status" value="1"/>
</dbReference>
<feature type="domain" description="Histidine kinase" evidence="11">
    <location>
        <begin position="275"/>
        <end position="490"/>
    </location>
</feature>
<evidence type="ECO:0000256" key="7">
    <source>
        <dbReference type="ARBA" id="ARBA00023012"/>
    </source>
</evidence>
<keyword evidence="6 13" id="KW-0418">Kinase</keyword>
<evidence type="ECO:0000259" key="12">
    <source>
        <dbReference type="PROSITE" id="PS50885"/>
    </source>
</evidence>
<reference evidence="13 14" key="1">
    <citation type="journal article" date="2014" name="Genome Announc.">
        <title>Draft Genome Sequence of Fervidicella metallireducens Strain AeBT, an Iron-Reducing Thermoanaerobe from the Great Artesian Basin.</title>
        <authorList>
            <person name="Patel B.K."/>
        </authorList>
    </citation>
    <scope>NUCLEOTIDE SEQUENCE [LARGE SCALE GENOMIC DNA]</scope>
    <source>
        <strain evidence="13 14">AeB</strain>
    </source>
</reference>
<dbReference type="AlphaFoldDB" id="A0A017RS15"/>
<dbReference type="PANTHER" id="PTHR45453">
    <property type="entry name" value="PHOSPHATE REGULON SENSOR PROTEIN PHOR"/>
    <property type="match status" value="1"/>
</dbReference>
<evidence type="ECO:0000313" key="14">
    <source>
        <dbReference type="Proteomes" id="UP000019681"/>
    </source>
</evidence>
<accession>A0A017RS15</accession>
<organism evidence="13 14">
    <name type="scientific">Fervidicella metallireducens AeB</name>
    <dbReference type="NCBI Taxonomy" id="1403537"/>
    <lineage>
        <taxon>Bacteria</taxon>
        <taxon>Bacillati</taxon>
        <taxon>Bacillota</taxon>
        <taxon>Clostridia</taxon>
        <taxon>Eubacteriales</taxon>
        <taxon>Clostridiaceae</taxon>
        <taxon>Fervidicella</taxon>
    </lineage>
</organism>
<keyword evidence="5" id="KW-0808">Transferase</keyword>
<evidence type="ECO:0000256" key="2">
    <source>
        <dbReference type="ARBA" id="ARBA00004370"/>
    </source>
</evidence>
<feature type="transmembrane region" description="Helical" evidence="10">
    <location>
        <begin position="12"/>
        <end position="36"/>
    </location>
</feature>
<dbReference type="InterPro" id="IPR005467">
    <property type="entry name" value="His_kinase_dom"/>
</dbReference>
<dbReference type="PROSITE" id="PS50885">
    <property type="entry name" value="HAMP"/>
    <property type="match status" value="1"/>
</dbReference>
<dbReference type="SUPFAM" id="SSF158472">
    <property type="entry name" value="HAMP domain-like"/>
    <property type="match status" value="1"/>
</dbReference>
<dbReference type="CDD" id="cd00075">
    <property type="entry name" value="HATPase"/>
    <property type="match status" value="1"/>
</dbReference>
<evidence type="ECO:0000256" key="6">
    <source>
        <dbReference type="ARBA" id="ARBA00022777"/>
    </source>
</evidence>
<dbReference type="GO" id="GO:0004721">
    <property type="term" value="F:phosphoprotein phosphatase activity"/>
    <property type="evidence" value="ECO:0007669"/>
    <property type="project" value="TreeGrafter"/>
</dbReference>
<evidence type="ECO:0000256" key="5">
    <source>
        <dbReference type="ARBA" id="ARBA00022679"/>
    </source>
</evidence>
<dbReference type="InterPro" id="IPR003660">
    <property type="entry name" value="HAMP_dom"/>
</dbReference>
<evidence type="ECO:0000256" key="8">
    <source>
        <dbReference type="ARBA" id="ARBA00023136"/>
    </source>
</evidence>
<dbReference type="SUPFAM" id="SSF55874">
    <property type="entry name" value="ATPase domain of HSP90 chaperone/DNA topoisomerase II/histidine kinase"/>
    <property type="match status" value="1"/>
</dbReference>
<proteinExistence type="predicted"/>
<dbReference type="InterPro" id="IPR036097">
    <property type="entry name" value="HisK_dim/P_sf"/>
</dbReference>
<evidence type="ECO:0000259" key="11">
    <source>
        <dbReference type="PROSITE" id="PS50109"/>
    </source>
</evidence>
<dbReference type="GO" id="GO:0000155">
    <property type="term" value="F:phosphorelay sensor kinase activity"/>
    <property type="evidence" value="ECO:0007669"/>
    <property type="project" value="InterPro"/>
</dbReference>
<feature type="transmembrane region" description="Helical" evidence="10">
    <location>
        <begin position="169"/>
        <end position="192"/>
    </location>
</feature>
<dbReference type="Gene3D" id="1.10.287.130">
    <property type="match status" value="1"/>
</dbReference>
<feature type="coiled-coil region" evidence="9">
    <location>
        <begin position="234"/>
        <end position="268"/>
    </location>
</feature>
<keyword evidence="7" id="KW-0902">Two-component regulatory system</keyword>
<keyword evidence="10" id="KW-1133">Transmembrane helix</keyword>
<dbReference type="EC" id="2.7.13.3" evidence="3"/>
<evidence type="ECO:0000256" key="3">
    <source>
        <dbReference type="ARBA" id="ARBA00012438"/>
    </source>
</evidence>
<dbReference type="EMBL" id="AZQP01000082">
    <property type="protein sequence ID" value="EYE87254.1"/>
    <property type="molecule type" value="Genomic_DNA"/>
</dbReference>
<dbReference type="GO" id="GO:0005886">
    <property type="term" value="C:plasma membrane"/>
    <property type="evidence" value="ECO:0007669"/>
    <property type="project" value="TreeGrafter"/>
</dbReference>
<dbReference type="SMART" id="SM00304">
    <property type="entry name" value="HAMP"/>
    <property type="match status" value="1"/>
</dbReference>
<dbReference type="STRING" id="1403537.Q428_14310"/>
<comment type="catalytic activity">
    <reaction evidence="1">
        <text>ATP + protein L-histidine = ADP + protein N-phospho-L-histidine.</text>
        <dbReference type="EC" id="2.7.13.3"/>
    </reaction>
</comment>
<keyword evidence="8 10" id="KW-0472">Membrane</keyword>
<evidence type="ECO:0000256" key="4">
    <source>
        <dbReference type="ARBA" id="ARBA00022553"/>
    </source>
</evidence>
<comment type="caution">
    <text evidence="13">The sequence shown here is derived from an EMBL/GenBank/DDBJ whole genome shotgun (WGS) entry which is preliminary data.</text>
</comment>